<dbReference type="NCBIfam" id="TIGR00373">
    <property type="entry name" value="transcription factor E"/>
    <property type="match status" value="1"/>
</dbReference>
<dbReference type="InterPro" id="IPR017919">
    <property type="entry name" value="TFIIE/TFIIEa_HTH"/>
</dbReference>
<dbReference type="PIRSF" id="PIRSF006373">
    <property type="entry name" value="TF_E_archaea"/>
    <property type="match status" value="1"/>
</dbReference>
<comment type="function">
    <text evidence="4">Transcription factor that plays a role in the activation of archaeal genes transcribed by RNA polymerase. Facilitates transcription initiation by enhancing TATA-box recognition by TATA-box-binding protein (Tbp), and transcription factor B (Tfb) and RNA polymerase recruitment. Not absolutely required for transcription in vitro, but particularly important in cases where Tbp or Tfb function is not optimal. It dynamically alters the nucleic acid-binding properties of RNA polymerases by stabilizing the initiation complex and destabilizing elongation complexes. Seems to translocate with the RNA polymerase following initiation and acts by binding to the non template strand of the transcription bubble in elongation complexes.</text>
</comment>
<dbReference type="STRING" id="877455.Metbo_1808"/>
<evidence type="ECO:0000313" key="7">
    <source>
        <dbReference type="EMBL" id="ADZ10030.1"/>
    </source>
</evidence>
<dbReference type="Pfam" id="PF02002">
    <property type="entry name" value="TFIIE_alpha"/>
    <property type="match status" value="1"/>
</dbReference>
<dbReference type="OrthoDB" id="5935at2157"/>
<organism evidence="7 8">
    <name type="scientific">Methanobacterium lacus (strain AL-21)</name>
    <dbReference type="NCBI Taxonomy" id="877455"/>
    <lineage>
        <taxon>Archaea</taxon>
        <taxon>Methanobacteriati</taxon>
        <taxon>Methanobacteriota</taxon>
        <taxon>Methanomada group</taxon>
        <taxon>Methanobacteria</taxon>
        <taxon>Methanobacteriales</taxon>
        <taxon>Methanobacteriaceae</taxon>
        <taxon>Methanobacterium</taxon>
    </lineage>
</organism>
<dbReference type="GO" id="GO:0006367">
    <property type="term" value="P:transcription initiation at RNA polymerase II promoter"/>
    <property type="evidence" value="ECO:0007669"/>
    <property type="project" value="InterPro"/>
</dbReference>
<dbReference type="HAMAP" id="MF_01909">
    <property type="entry name" value="TFE_arch"/>
    <property type="match status" value="1"/>
</dbReference>
<name>F0TA80_METLA</name>
<keyword evidence="8" id="KW-1185">Reference proteome</keyword>
<dbReference type="InterPro" id="IPR039997">
    <property type="entry name" value="TFE"/>
</dbReference>
<reference evidence="8" key="1">
    <citation type="submission" date="2011-02" db="EMBL/GenBank/DDBJ databases">
        <title>Complete sequence of Methanobacterium sp. AL-21.</title>
        <authorList>
            <consortium name="US DOE Joint Genome Institute"/>
            <person name="Lucas S."/>
            <person name="Copeland A."/>
            <person name="Lapidus A."/>
            <person name="Cheng J.-F."/>
            <person name="Goodwin L."/>
            <person name="Pitluck S."/>
            <person name="Chertkov O."/>
            <person name="Detter J.C."/>
            <person name="Han C."/>
            <person name="Tapia R."/>
            <person name="Land M."/>
            <person name="Hauser L."/>
            <person name="Kyrpides N."/>
            <person name="Ivanova N."/>
            <person name="Mikhailova N."/>
            <person name="Pagani I."/>
            <person name="Cadillo-Quiroz H."/>
            <person name="Imachi H."/>
            <person name="Zinder S."/>
            <person name="Liu W."/>
            <person name="Woyke T."/>
        </authorList>
    </citation>
    <scope>NUCLEOTIDE SEQUENCE [LARGE SCALE GENOMIC DNA]</scope>
    <source>
        <strain evidence="8">AL-21</strain>
    </source>
</reference>
<keyword evidence="2 4" id="KW-0238">DNA-binding</keyword>
<dbReference type="HOGENOM" id="CLU_100097_0_0_2"/>
<dbReference type="Proteomes" id="UP000007490">
    <property type="component" value="Chromosome"/>
</dbReference>
<comment type="similarity">
    <text evidence="4">Belongs to the TFE family.</text>
</comment>
<dbReference type="InterPro" id="IPR024550">
    <property type="entry name" value="TFIIEa/SarR/Rpc3_HTH_dom"/>
</dbReference>
<dbReference type="RefSeq" id="WP_013645381.1">
    <property type="nucleotide sequence ID" value="NC_015216.1"/>
</dbReference>
<dbReference type="SMART" id="SM00531">
    <property type="entry name" value="TFIIE"/>
    <property type="match status" value="1"/>
</dbReference>
<dbReference type="PANTHER" id="PTHR13097">
    <property type="entry name" value="TRANSCRIPTION INITIATION FACTOR IIE, ALPHA SUBUNIT"/>
    <property type="match status" value="1"/>
</dbReference>
<dbReference type="AlphaFoldDB" id="F0TA80"/>
<dbReference type="NCBIfam" id="NF004910">
    <property type="entry name" value="PRK06266.1"/>
    <property type="match status" value="1"/>
</dbReference>
<keyword evidence="1 4" id="KW-0805">Transcription regulation</keyword>
<reference evidence="7 8" key="2">
    <citation type="journal article" date="2014" name="Int. J. Syst. Evol. Microbiol.">
        <title>Methanobacterium paludis sp. nov. and a novel strain of Methanobacterium lacus isolated from northern peatlands.</title>
        <authorList>
            <person name="Cadillo-Quiroz H."/>
            <person name="Brauer S.L."/>
            <person name="Goodson N."/>
            <person name="Yavitt J.B."/>
            <person name="Zinder S.H."/>
        </authorList>
    </citation>
    <scope>NUCLEOTIDE SEQUENCE [LARGE SCALE GENOMIC DNA]</scope>
    <source>
        <strain evidence="7 8">AL-21</strain>
    </source>
</reference>
<proteinExistence type="inferred from homology"/>
<dbReference type="KEGG" id="mel:Metbo_1808"/>
<accession>F0TA80</accession>
<dbReference type="SUPFAM" id="SSF46785">
    <property type="entry name" value="Winged helix' DNA-binding domain"/>
    <property type="match status" value="1"/>
</dbReference>
<dbReference type="eggNOG" id="arCOG04270">
    <property type="taxonomic scope" value="Archaea"/>
</dbReference>
<gene>
    <name evidence="4" type="primary">tfe</name>
    <name evidence="7" type="ordered locus">Metbo_1808</name>
</gene>
<keyword evidence="3 4" id="KW-0804">Transcription</keyword>
<dbReference type="InterPro" id="IPR016481">
    <property type="entry name" value="TF_E_archaea"/>
</dbReference>
<evidence type="ECO:0000256" key="5">
    <source>
        <dbReference type="NCBIfam" id="TIGR00373"/>
    </source>
</evidence>
<dbReference type="InterPro" id="IPR036388">
    <property type="entry name" value="WH-like_DNA-bd_sf"/>
</dbReference>
<dbReference type="PANTHER" id="PTHR13097:SF7">
    <property type="entry name" value="GENERAL TRANSCRIPTION FACTOR IIE SUBUNIT 1"/>
    <property type="match status" value="1"/>
</dbReference>
<evidence type="ECO:0000313" key="8">
    <source>
        <dbReference type="Proteomes" id="UP000007490"/>
    </source>
</evidence>
<protein>
    <recommendedName>
        <fullName evidence="4 5">Transcription factor E</fullName>
        <shortName evidence="4">TFE</shortName>
    </recommendedName>
    <alternativeName>
        <fullName evidence="4">TFIIE subunit alpha homolog</fullName>
    </alternativeName>
    <alternativeName>
        <fullName evidence="4">Transcription initiation factor TFIIE</fullName>
    </alternativeName>
</protein>
<dbReference type="GeneID" id="10278265"/>
<evidence type="ECO:0000259" key="6">
    <source>
        <dbReference type="PROSITE" id="PS51344"/>
    </source>
</evidence>
<dbReference type="InterPro" id="IPR002853">
    <property type="entry name" value="TFIIE_asu"/>
</dbReference>
<dbReference type="PROSITE" id="PS51344">
    <property type="entry name" value="HTH_TFE_IIE"/>
    <property type="match status" value="1"/>
</dbReference>
<comment type="subunit">
    <text evidence="4">Monomer. Interaction with RNA polymerase subunits RpoF and RpoE is necessary for Tfe stimulatory transcription activity. Able to interact with Tbp and RNA polymerase in the absence of DNA promoter. Interacts both with the preinitiation and elongation complexes.</text>
</comment>
<dbReference type="GO" id="GO:0006355">
    <property type="term" value="P:regulation of DNA-templated transcription"/>
    <property type="evidence" value="ECO:0007669"/>
    <property type="project" value="UniProtKB-UniRule"/>
</dbReference>
<evidence type="ECO:0000256" key="4">
    <source>
        <dbReference type="HAMAP-Rule" id="MF_01909"/>
    </source>
</evidence>
<dbReference type="InterPro" id="IPR036390">
    <property type="entry name" value="WH_DNA-bd_sf"/>
</dbReference>
<dbReference type="GO" id="GO:0003677">
    <property type="term" value="F:DNA binding"/>
    <property type="evidence" value="ECO:0007669"/>
    <property type="project" value="UniProtKB-KW"/>
</dbReference>
<feature type="domain" description="HTH TFE/IIEalpha-type" evidence="6">
    <location>
        <begin position="3"/>
        <end position="87"/>
    </location>
</feature>
<comment type="domain">
    <text evidence="4">The winged helix domain is involved in binding to DNA in the preinitiation complex.</text>
</comment>
<evidence type="ECO:0000256" key="3">
    <source>
        <dbReference type="ARBA" id="ARBA00023163"/>
    </source>
</evidence>
<evidence type="ECO:0000256" key="1">
    <source>
        <dbReference type="ARBA" id="ARBA00023015"/>
    </source>
</evidence>
<sequence>MFRDPLVKEILMDITNDGESSVPIIECIINGKTFDEEIAEETDIRLNTVRKILYKLHDAGVANYKRSRDPETNWYIYSWKFEEDKISEIISKKFEKYSEDIEKSLEYEEGNMFFICKANGHRYLFEEASENNFVCPECQNTLEYQDNSTIIQELKHMLKTNQKS</sequence>
<evidence type="ECO:0000256" key="2">
    <source>
        <dbReference type="ARBA" id="ARBA00023125"/>
    </source>
</evidence>
<dbReference type="Gene3D" id="1.10.10.10">
    <property type="entry name" value="Winged helix-like DNA-binding domain superfamily/Winged helix DNA-binding domain"/>
    <property type="match status" value="1"/>
</dbReference>
<dbReference type="EMBL" id="CP002551">
    <property type="protein sequence ID" value="ADZ10030.1"/>
    <property type="molecule type" value="Genomic_DNA"/>
</dbReference>